<dbReference type="InterPro" id="IPR013103">
    <property type="entry name" value="RVT_2"/>
</dbReference>
<name>A0A9Q3PFS0_9BASI</name>
<reference evidence="2" key="1">
    <citation type="submission" date="2021-03" db="EMBL/GenBank/DDBJ databases">
        <title>Draft genome sequence of rust myrtle Austropuccinia psidii MF-1, a brazilian biotype.</title>
        <authorList>
            <person name="Quecine M.C."/>
            <person name="Pachon D.M.R."/>
            <person name="Bonatelli M.L."/>
            <person name="Correr F.H."/>
            <person name="Franceschini L.M."/>
            <person name="Leite T.F."/>
            <person name="Margarido G.R.A."/>
            <person name="Almeida C.A."/>
            <person name="Ferrarezi J.A."/>
            <person name="Labate C.A."/>
        </authorList>
    </citation>
    <scope>NUCLEOTIDE SEQUENCE</scope>
    <source>
        <strain evidence="2">MF-1</strain>
    </source>
</reference>
<dbReference type="OrthoDB" id="2517917at2759"/>
<evidence type="ECO:0000313" key="2">
    <source>
        <dbReference type="EMBL" id="MBW0558501.1"/>
    </source>
</evidence>
<dbReference type="Proteomes" id="UP000765509">
    <property type="component" value="Unassembled WGS sequence"/>
</dbReference>
<comment type="caution">
    <text evidence="2">The sequence shown here is derived from an EMBL/GenBank/DDBJ whole genome shotgun (WGS) entry which is preliminary data.</text>
</comment>
<accession>A0A9Q3PFS0</accession>
<proteinExistence type="predicted"/>
<evidence type="ECO:0000259" key="1">
    <source>
        <dbReference type="Pfam" id="PF07727"/>
    </source>
</evidence>
<protein>
    <recommendedName>
        <fullName evidence="1">Reverse transcriptase Ty1/copia-type domain-containing protein</fullName>
    </recommendedName>
</protein>
<dbReference type="AlphaFoldDB" id="A0A9Q3PFS0"/>
<gene>
    <name evidence="2" type="ORF">O181_098216</name>
</gene>
<feature type="domain" description="Reverse transcriptase Ty1/copia-type" evidence="1">
    <location>
        <begin position="126"/>
        <end position="254"/>
    </location>
</feature>
<sequence>MNKYDMKDLIIKTETLERESLNNQPEDNSHKIKLIPSDDEDKGPFVDALEQQLQQIRVIGPRHPKLISSNINSKNILQFCRRQPRTNLIKQECSIPNSFEEERKSSNKDKWCLAIQKEILNINRLNVWTLRNETIKNNQISSMWIFKIKQDDSGKVTEYKARLCSHGFHQIEGLDYQKTFAPIGRLLSLQTLISFATINNYKFHKMDVRSTFLNAPLQQEICLEKPQGIEEDKKNQDLLLNKELYGLKQDSLSW</sequence>
<dbReference type="EMBL" id="AVOT02066786">
    <property type="protein sequence ID" value="MBW0558501.1"/>
    <property type="molecule type" value="Genomic_DNA"/>
</dbReference>
<evidence type="ECO:0000313" key="3">
    <source>
        <dbReference type="Proteomes" id="UP000765509"/>
    </source>
</evidence>
<organism evidence="2 3">
    <name type="scientific">Austropuccinia psidii MF-1</name>
    <dbReference type="NCBI Taxonomy" id="1389203"/>
    <lineage>
        <taxon>Eukaryota</taxon>
        <taxon>Fungi</taxon>
        <taxon>Dikarya</taxon>
        <taxon>Basidiomycota</taxon>
        <taxon>Pucciniomycotina</taxon>
        <taxon>Pucciniomycetes</taxon>
        <taxon>Pucciniales</taxon>
        <taxon>Sphaerophragmiaceae</taxon>
        <taxon>Austropuccinia</taxon>
    </lineage>
</organism>
<keyword evidence="3" id="KW-1185">Reference proteome</keyword>
<dbReference type="Pfam" id="PF07727">
    <property type="entry name" value="RVT_2"/>
    <property type="match status" value="1"/>
</dbReference>